<evidence type="ECO:0000313" key="3">
    <source>
        <dbReference type="Proteomes" id="UP000033400"/>
    </source>
</evidence>
<evidence type="ECO:0000256" key="1">
    <source>
        <dbReference type="SAM" id="MobiDB-lite"/>
    </source>
</evidence>
<name>A0A0F4UYJ3_PSEFL</name>
<comment type="caution">
    <text evidence="2">The sequence shown here is derived from an EMBL/GenBank/DDBJ whole genome shotgun (WGS) entry which is preliminary data.</text>
</comment>
<accession>A0A0F4UYJ3</accession>
<sequence>MDAIVPTQVPQARFVLTYQQHNITRNVSQHLLSVSYDDYLTGQADSLAVELEDTEGKWRDQWYPGHGDSLTLSMGWEGQPLRALGRFEIDEVELNCPPSTITIHGLATGIKAALRTPSHHAYENTTLQAIAQQIAARQGLELIGTIQPIRLDRLTQQDADLTFLHDLAAEYDYAFKITGHRMVFHAISALAKATPVATLVLQDLSNVNLRDQIKNVPQAVEVKHKDPATKTLVAYKIENDQTVAVPSSMSKTTTSGDTQKSRKRSASTEESKAKAQAELAKANRERTTGNWSAMGRPNLVSGNVVTLVAAGKLGGRYLITSSQHRMTRNGYTVGQSVSRVSAP</sequence>
<dbReference type="SUPFAM" id="SSF69279">
    <property type="entry name" value="Phage tail proteins"/>
    <property type="match status" value="1"/>
</dbReference>
<dbReference type="AlphaFoldDB" id="A0A0F4UYJ3"/>
<dbReference type="RefSeq" id="WP_046056703.1">
    <property type="nucleotide sequence ID" value="NZ_LACH01000073.1"/>
</dbReference>
<protein>
    <submittedName>
        <fullName evidence="2">Late control protein D</fullName>
    </submittedName>
</protein>
<dbReference type="InterPro" id="IPR052726">
    <property type="entry name" value="Phage_Baseplate_Hub"/>
</dbReference>
<feature type="compositionally biased region" description="Polar residues" evidence="1">
    <location>
        <begin position="245"/>
        <end position="258"/>
    </location>
</feature>
<proteinExistence type="predicted"/>
<dbReference type="PATRIC" id="fig|294.133.peg.5696"/>
<gene>
    <name evidence="2" type="ORF">VD17_28275</name>
</gene>
<feature type="region of interest" description="Disordered" evidence="1">
    <location>
        <begin position="245"/>
        <end position="275"/>
    </location>
</feature>
<organism evidence="2 3">
    <name type="scientific">Pseudomonas fluorescens</name>
    <dbReference type="NCBI Taxonomy" id="294"/>
    <lineage>
        <taxon>Bacteria</taxon>
        <taxon>Pseudomonadati</taxon>
        <taxon>Pseudomonadota</taxon>
        <taxon>Gammaproteobacteria</taxon>
        <taxon>Pseudomonadales</taxon>
        <taxon>Pseudomonadaceae</taxon>
        <taxon>Pseudomonas</taxon>
    </lineage>
</organism>
<dbReference type="PANTHER" id="PTHR35862">
    <property type="entry name" value="FELS-2 PROPHAGE PROTEIN"/>
    <property type="match status" value="1"/>
</dbReference>
<dbReference type="OrthoDB" id="4070623at2"/>
<dbReference type="PANTHER" id="PTHR35862:SF1">
    <property type="entry name" value="FELS-2 PROPHAGE PROTEIN"/>
    <property type="match status" value="1"/>
</dbReference>
<feature type="compositionally biased region" description="Basic and acidic residues" evidence="1">
    <location>
        <begin position="266"/>
        <end position="275"/>
    </location>
</feature>
<reference evidence="2 3" key="1">
    <citation type="submission" date="2015-03" db="EMBL/GenBank/DDBJ databases">
        <title>Comparative genomics of Pseudomonas insights into diversity of traits involved in vanlence and defense.</title>
        <authorList>
            <person name="Qin Y."/>
        </authorList>
    </citation>
    <scope>NUCLEOTIDE SEQUENCE [LARGE SCALE GENOMIC DNA]</scope>
    <source>
        <strain evidence="2 3">H24</strain>
    </source>
</reference>
<dbReference type="Proteomes" id="UP000033400">
    <property type="component" value="Unassembled WGS sequence"/>
</dbReference>
<dbReference type="EMBL" id="LACH01000073">
    <property type="protein sequence ID" value="KJZ61718.1"/>
    <property type="molecule type" value="Genomic_DNA"/>
</dbReference>
<evidence type="ECO:0000313" key="2">
    <source>
        <dbReference type="EMBL" id="KJZ61718.1"/>
    </source>
</evidence>